<organism evidence="2 3">
    <name type="scientific">Silvibacterium bohemicum</name>
    <dbReference type="NCBI Taxonomy" id="1577686"/>
    <lineage>
        <taxon>Bacteria</taxon>
        <taxon>Pseudomonadati</taxon>
        <taxon>Acidobacteriota</taxon>
        <taxon>Terriglobia</taxon>
        <taxon>Terriglobales</taxon>
        <taxon>Acidobacteriaceae</taxon>
        <taxon>Silvibacterium</taxon>
    </lineage>
</organism>
<dbReference type="RefSeq" id="WP_050061328.1">
    <property type="nucleotide sequence ID" value="NZ_JACHEK010000011.1"/>
</dbReference>
<feature type="chain" id="PRO_5032771827" evidence="1">
    <location>
        <begin position="19"/>
        <end position="199"/>
    </location>
</feature>
<sequence length="199" mass="21765">MKRIAALAILFASACAIAQTDMSMPKDSRSDADKIADALKAGPEFVTKDATVVDWPKTKDGEYRVLRPGTNGWTCLPGLGAAHQDEPGCYDAAFFKWIKDTLAGRTPHLDRVGMSYMYAGKWLGTKDHPSQDDPHAFHVGPHIMIVTPDSNELTLMNRDGTGGLAYVNGLPGRPGLFLVIPIKQWGDPYVTKPMEPMNH</sequence>
<gene>
    <name evidence="2" type="ORF">HNQ77_004777</name>
</gene>
<evidence type="ECO:0000256" key="1">
    <source>
        <dbReference type="SAM" id="SignalP"/>
    </source>
</evidence>
<feature type="signal peptide" evidence="1">
    <location>
        <begin position="1"/>
        <end position="18"/>
    </location>
</feature>
<dbReference type="AlphaFoldDB" id="A0A841JZP6"/>
<keyword evidence="3" id="KW-1185">Reference proteome</keyword>
<dbReference type="EMBL" id="JACHEK010000011">
    <property type="protein sequence ID" value="MBB6146796.1"/>
    <property type="molecule type" value="Genomic_DNA"/>
</dbReference>
<name>A0A841JZP6_9BACT</name>
<dbReference type="Proteomes" id="UP000538666">
    <property type="component" value="Unassembled WGS sequence"/>
</dbReference>
<evidence type="ECO:0000313" key="3">
    <source>
        <dbReference type="Proteomes" id="UP000538666"/>
    </source>
</evidence>
<evidence type="ECO:0000313" key="2">
    <source>
        <dbReference type="EMBL" id="MBB6146796.1"/>
    </source>
</evidence>
<comment type="caution">
    <text evidence="2">The sequence shown here is derived from an EMBL/GenBank/DDBJ whole genome shotgun (WGS) entry which is preliminary data.</text>
</comment>
<protein>
    <submittedName>
        <fullName evidence="2">Uncharacterized protein</fullName>
    </submittedName>
</protein>
<reference evidence="2 3" key="1">
    <citation type="submission" date="2020-08" db="EMBL/GenBank/DDBJ databases">
        <title>Genomic Encyclopedia of Type Strains, Phase IV (KMG-IV): sequencing the most valuable type-strain genomes for metagenomic binning, comparative biology and taxonomic classification.</title>
        <authorList>
            <person name="Goeker M."/>
        </authorList>
    </citation>
    <scope>NUCLEOTIDE SEQUENCE [LARGE SCALE GENOMIC DNA]</scope>
    <source>
        <strain evidence="2 3">DSM 103733</strain>
    </source>
</reference>
<dbReference type="PROSITE" id="PS51257">
    <property type="entry name" value="PROKAR_LIPOPROTEIN"/>
    <property type="match status" value="1"/>
</dbReference>
<keyword evidence="1" id="KW-0732">Signal</keyword>
<proteinExistence type="predicted"/>
<dbReference type="OrthoDB" id="4760845at2"/>
<accession>A0A841JZP6</accession>